<dbReference type="InterPro" id="IPR007321">
    <property type="entry name" value="Transposase_28"/>
</dbReference>
<organism evidence="3 4">
    <name type="scientific">Helianthus annuus</name>
    <name type="common">Common sunflower</name>
    <dbReference type="NCBI Taxonomy" id="4232"/>
    <lineage>
        <taxon>Eukaryota</taxon>
        <taxon>Viridiplantae</taxon>
        <taxon>Streptophyta</taxon>
        <taxon>Embryophyta</taxon>
        <taxon>Tracheophyta</taxon>
        <taxon>Spermatophyta</taxon>
        <taxon>Magnoliopsida</taxon>
        <taxon>eudicotyledons</taxon>
        <taxon>Gunneridae</taxon>
        <taxon>Pentapetalae</taxon>
        <taxon>asterids</taxon>
        <taxon>campanulids</taxon>
        <taxon>Asterales</taxon>
        <taxon>Asteraceae</taxon>
        <taxon>Asteroideae</taxon>
        <taxon>Heliantheae alliance</taxon>
        <taxon>Heliantheae</taxon>
        <taxon>Helianthus</taxon>
    </lineage>
</organism>
<dbReference type="Pfam" id="PF04195">
    <property type="entry name" value="Transposase_28"/>
    <property type="match status" value="1"/>
</dbReference>
<protein>
    <recommendedName>
        <fullName evidence="2">Transposase (putative) gypsy type domain-containing protein</fullName>
    </recommendedName>
</protein>
<dbReference type="AlphaFoldDB" id="A0A9K3NJK8"/>
<comment type="caution">
    <text evidence="3">The sequence shown here is derived from an EMBL/GenBank/DDBJ whole genome shotgun (WGS) entry which is preliminary data.</text>
</comment>
<dbReference type="PANTHER" id="PTHR31099">
    <property type="entry name" value="OS06G0165300 PROTEIN"/>
    <property type="match status" value="1"/>
</dbReference>
<feature type="domain" description="Transposase (putative) gypsy type" evidence="2">
    <location>
        <begin position="117"/>
        <end position="181"/>
    </location>
</feature>
<dbReference type="Gramene" id="mRNA:HanXRQr2_Chr06g0261891">
    <property type="protein sequence ID" value="CDS:HanXRQr2_Chr06g0261891.1"/>
    <property type="gene ID" value="HanXRQr2_Chr06g0261891"/>
</dbReference>
<evidence type="ECO:0000256" key="1">
    <source>
        <dbReference type="SAM" id="Phobius"/>
    </source>
</evidence>
<reference evidence="3" key="2">
    <citation type="submission" date="2020-06" db="EMBL/GenBank/DDBJ databases">
        <title>Helianthus annuus Genome sequencing and assembly Release 2.</title>
        <authorList>
            <person name="Gouzy J."/>
            <person name="Langlade N."/>
            <person name="Munos S."/>
        </authorList>
    </citation>
    <scope>NUCLEOTIDE SEQUENCE</scope>
    <source>
        <tissue evidence="3">Leaves</tissue>
    </source>
</reference>
<keyword evidence="1" id="KW-0472">Membrane</keyword>
<dbReference type="PANTHER" id="PTHR31099:SF49">
    <property type="entry name" value="MYOSIN HEAVY CHAIN-LIKE PROTEIN"/>
    <property type="match status" value="1"/>
</dbReference>
<reference evidence="3" key="1">
    <citation type="journal article" date="2017" name="Nature">
        <title>The sunflower genome provides insights into oil metabolism, flowering and Asterid evolution.</title>
        <authorList>
            <person name="Badouin H."/>
            <person name="Gouzy J."/>
            <person name="Grassa C.J."/>
            <person name="Murat F."/>
            <person name="Staton S.E."/>
            <person name="Cottret L."/>
            <person name="Lelandais-Briere C."/>
            <person name="Owens G.L."/>
            <person name="Carrere S."/>
            <person name="Mayjonade B."/>
            <person name="Legrand L."/>
            <person name="Gill N."/>
            <person name="Kane N.C."/>
            <person name="Bowers J.E."/>
            <person name="Hubner S."/>
            <person name="Bellec A."/>
            <person name="Berard A."/>
            <person name="Berges H."/>
            <person name="Blanchet N."/>
            <person name="Boniface M.C."/>
            <person name="Brunel D."/>
            <person name="Catrice O."/>
            <person name="Chaidir N."/>
            <person name="Claudel C."/>
            <person name="Donnadieu C."/>
            <person name="Faraut T."/>
            <person name="Fievet G."/>
            <person name="Helmstetter N."/>
            <person name="King M."/>
            <person name="Knapp S.J."/>
            <person name="Lai Z."/>
            <person name="Le Paslier M.C."/>
            <person name="Lippi Y."/>
            <person name="Lorenzon L."/>
            <person name="Mandel J.R."/>
            <person name="Marage G."/>
            <person name="Marchand G."/>
            <person name="Marquand E."/>
            <person name="Bret-Mestries E."/>
            <person name="Morien E."/>
            <person name="Nambeesan S."/>
            <person name="Nguyen T."/>
            <person name="Pegot-Espagnet P."/>
            <person name="Pouilly N."/>
            <person name="Raftis F."/>
            <person name="Sallet E."/>
            <person name="Schiex T."/>
            <person name="Thomas J."/>
            <person name="Vandecasteele C."/>
            <person name="Vares D."/>
            <person name="Vear F."/>
            <person name="Vautrin S."/>
            <person name="Crespi M."/>
            <person name="Mangin B."/>
            <person name="Burke J.M."/>
            <person name="Salse J."/>
            <person name="Munos S."/>
            <person name="Vincourt P."/>
            <person name="Rieseberg L.H."/>
            <person name="Langlade N.B."/>
        </authorList>
    </citation>
    <scope>NUCLEOTIDE SEQUENCE</scope>
    <source>
        <tissue evidence="3">Leaves</tissue>
    </source>
</reference>
<dbReference type="EMBL" id="MNCJ02000321">
    <property type="protein sequence ID" value="KAF5802641.1"/>
    <property type="molecule type" value="Genomic_DNA"/>
</dbReference>
<evidence type="ECO:0000313" key="3">
    <source>
        <dbReference type="EMBL" id="KAF5802641.1"/>
    </source>
</evidence>
<feature type="transmembrane region" description="Helical" evidence="1">
    <location>
        <begin position="176"/>
        <end position="193"/>
    </location>
</feature>
<keyword evidence="1" id="KW-1133">Transmembrane helix</keyword>
<accession>A0A9K3NJK8</accession>
<sequence>MGINSWRFHPTFHISLQLLQDFKFQKSSFSQISFESSFIFLIFSENMSTGVKPTGTKNRKTKPKNPPSPNQAVINWREDELNNLIQNFGFSSDWGVQFPTANCTALDAPPGYITLYADFFQEGNFRLPMSKFIGEVLNGYGLHISRINALGLPRVTHFEFICRAQRIEPTFEKFNVLYYVTYIGGFLFFQLSHRWCVAM</sequence>
<evidence type="ECO:0000313" key="4">
    <source>
        <dbReference type="Proteomes" id="UP000215914"/>
    </source>
</evidence>
<name>A0A9K3NJK8_HELAN</name>
<keyword evidence="4" id="KW-1185">Reference proteome</keyword>
<dbReference type="Proteomes" id="UP000215914">
    <property type="component" value="Unassembled WGS sequence"/>
</dbReference>
<evidence type="ECO:0000259" key="2">
    <source>
        <dbReference type="Pfam" id="PF04195"/>
    </source>
</evidence>
<keyword evidence="1" id="KW-0812">Transmembrane</keyword>
<gene>
    <name evidence="3" type="ORF">HanXRQr2_Chr06g0261891</name>
</gene>
<proteinExistence type="predicted"/>